<reference evidence="1 2" key="1">
    <citation type="journal article" date="2011" name="J. Bacteriol.">
        <title>Comparative genomics of 28 Salmonella enterica isolates: evidence for CRISPR-mediated adaptive sublineage evolution.</title>
        <authorList>
            <person name="Fricke W.F."/>
            <person name="Mammel M.K."/>
            <person name="McDermott P.F."/>
            <person name="Tartera C."/>
            <person name="White D.G."/>
            <person name="Leclerc J.E."/>
            <person name="Ravel J."/>
            <person name="Cebula T.A."/>
        </authorList>
    </citation>
    <scope>NUCLEOTIDE SEQUENCE [LARGE SCALE GENOMIC DNA]</scope>
    <source>
        <strain evidence="1 2">SL476</strain>
    </source>
</reference>
<dbReference type="Proteomes" id="UP000001866">
    <property type="component" value="Chromosome"/>
</dbReference>
<accession>A0A6C6ZQC6</accession>
<evidence type="ECO:0000313" key="1">
    <source>
        <dbReference type="EMBL" id="ACF69321.1"/>
    </source>
</evidence>
<protein>
    <submittedName>
        <fullName evidence="1">Uncharacterized protein</fullName>
    </submittedName>
</protein>
<gene>
    <name evidence="1" type="ordered locus">SeHA_C0427</name>
</gene>
<organism evidence="1 2">
    <name type="scientific">Salmonella heidelberg (strain SL476)</name>
    <dbReference type="NCBI Taxonomy" id="454169"/>
    <lineage>
        <taxon>Bacteria</taxon>
        <taxon>Pseudomonadati</taxon>
        <taxon>Pseudomonadota</taxon>
        <taxon>Gammaproteobacteria</taxon>
        <taxon>Enterobacterales</taxon>
        <taxon>Enterobacteriaceae</taxon>
        <taxon>Salmonella</taxon>
    </lineage>
</organism>
<proteinExistence type="predicted"/>
<sequence>MVARFCFRYRGEVIFYPTTRPNLHIDTSIITGFLTWF</sequence>
<evidence type="ECO:0000313" key="2">
    <source>
        <dbReference type="Proteomes" id="UP000001866"/>
    </source>
</evidence>
<dbReference type="KEGG" id="seh:SeHA_C0427"/>
<dbReference type="EMBL" id="CP001120">
    <property type="protein sequence ID" value="ACF69321.1"/>
    <property type="molecule type" value="Genomic_DNA"/>
</dbReference>
<dbReference type="AlphaFoldDB" id="A0A6C6ZQC6"/>
<name>A0A6C6ZQC6_SALHS</name>